<dbReference type="Proteomes" id="UP001623348">
    <property type="component" value="Unassembled WGS sequence"/>
</dbReference>
<dbReference type="CDD" id="cd01650">
    <property type="entry name" value="RT_nLTR_like"/>
    <property type="match status" value="1"/>
</dbReference>
<accession>A0ABC9XQD1</accession>
<dbReference type="Pfam" id="PF00078">
    <property type="entry name" value="RVT_1"/>
    <property type="match status" value="1"/>
</dbReference>
<dbReference type="PANTHER" id="PTHR33332">
    <property type="entry name" value="REVERSE TRANSCRIPTASE DOMAIN-CONTAINING PROTEIN"/>
    <property type="match status" value="1"/>
</dbReference>
<reference evidence="2 3" key="1">
    <citation type="submission" date="2024-06" db="EMBL/GenBank/DDBJ databases">
        <title>The draft genome of Grus japonensis, version 3.</title>
        <authorList>
            <person name="Nabeshima K."/>
            <person name="Suzuki S."/>
            <person name="Onuma M."/>
        </authorList>
    </citation>
    <scope>NUCLEOTIDE SEQUENCE [LARGE SCALE GENOMIC DNA]</scope>
    <source>
        <strain evidence="2 3">451A</strain>
    </source>
</reference>
<organism evidence="2 3">
    <name type="scientific">Grus japonensis</name>
    <name type="common">Japanese crane</name>
    <name type="synonym">Red-crowned crane</name>
    <dbReference type="NCBI Taxonomy" id="30415"/>
    <lineage>
        <taxon>Eukaryota</taxon>
        <taxon>Metazoa</taxon>
        <taxon>Chordata</taxon>
        <taxon>Craniata</taxon>
        <taxon>Vertebrata</taxon>
        <taxon>Euteleostomi</taxon>
        <taxon>Archelosauria</taxon>
        <taxon>Archosauria</taxon>
        <taxon>Dinosauria</taxon>
        <taxon>Saurischia</taxon>
        <taxon>Theropoda</taxon>
        <taxon>Coelurosauria</taxon>
        <taxon>Aves</taxon>
        <taxon>Neognathae</taxon>
        <taxon>Neoaves</taxon>
        <taxon>Gruiformes</taxon>
        <taxon>Gruidae</taxon>
        <taxon>Grus</taxon>
    </lineage>
</organism>
<keyword evidence="3" id="KW-1185">Reference proteome</keyword>
<protein>
    <submittedName>
        <fullName evidence="2">Mitochondrial enolase superfamily member 1</fullName>
    </submittedName>
</protein>
<name>A0ABC9XQD1_GRUJA</name>
<evidence type="ECO:0000313" key="3">
    <source>
        <dbReference type="Proteomes" id="UP001623348"/>
    </source>
</evidence>
<sequence>MAGRLKSEALPHVGSDGIHPRVLRELVEVLTKPLSVIYQQSWLTGEVPVDWRLPDVTPVHHKGWKEDLGNYRPVSLTSVLGQVMEQIILSAITQHVQDNQVIRPSQHGFMKGRSCLTNLISLYDKVTVDIVSHSILWEKSAAHSSARRTLCWVTNGLDGRAQRIVVDGVKSSWRPVTSGLPQGSVLGPFLFNILIKRLDKGIGRTLRKLADDTTLGGSVDLPEGRRALQRDLDRLDRWIKANYMRFNKAQCRALHLGHNHPGRHYGLGEEWLESCPAEKDLGGLANSWLSMSRQRAQMAKAANSILACISNRVASRTRAVIVTPYSALVRPHLEYCLWVWAPHHKEDIEVLERRATKMVKGLENKSYEERLRELGLVSLEKRRFRGDLIALYNDLKGGCSQVGGWSLLPSNK</sequence>
<gene>
    <name evidence="2" type="ORF">GRJ2_002416300</name>
</gene>
<evidence type="ECO:0000313" key="2">
    <source>
        <dbReference type="EMBL" id="GAB0199509.1"/>
    </source>
</evidence>
<feature type="domain" description="Reverse transcriptase" evidence="1">
    <location>
        <begin position="65"/>
        <end position="255"/>
    </location>
</feature>
<dbReference type="EMBL" id="BAAFJT010000023">
    <property type="protein sequence ID" value="GAB0199509.1"/>
    <property type="molecule type" value="Genomic_DNA"/>
</dbReference>
<proteinExistence type="predicted"/>
<comment type="caution">
    <text evidence="2">The sequence shown here is derived from an EMBL/GenBank/DDBJ whole genome shotgun (WGS) entry which is preliminary data.</text>
</comment>
<dbReference type="InterPro" id="IPR000477">
    <property type="entry name" value="RT_dom"/>
</dbReference>
<dbReference type="AlphaFoldDB" id="A0ABC9XQD1"/>
<evidence type="ECO:0000259" key="1">
    <source>
        <dbReference type="Pfam" id="PF00078"/>
    </source>
</evidence>